<keyword evidence="5" id="KW-1185">Reference proteome</keyword>
<keyword evidence="1" id="KW-0560">Oxidoreductase</keyword>
<protein>
    <submittedName>
        <fullName evidence="4">NAD(P)-binding protein</fullName>
    </submittedName>
</protein>
<dbReference type="Pfam" id="PF01370">
    <property type="entry name" value="Epimerase"/>
    <property type="match status" value="1"/>
</dbReference>
<evidence type="ECO:0000313" key="4">
    <source>
        <dbReference type="EMBL" id="KAK8867280.1"/>
    </source>
</evidence>
<dbReference type="SUPFAM" id="SSF51735">
    <property type="entry name" value="NAD(P)-binding Rossmann-fold domains"/>
    <property type="match status" value="1"/>
</dbReference>
<dbReference type="InterPro" id="IPR050425">
    <property type="entry name" value="NAD(P)_dehydrat-like"/>
</dbReference>
<dbReference type="EMBL" id="JAPCWZ010000004">
    <property type="protein sequence ID" value="KAK8867280.1"/>
    <property type="molecule type" value="Genomic_DNA"/>
</dbReference>
<evidence type="ECO:0000256" key="2">
    <source>
        <dbReference type="ARBA" id="ARBA00023445"/>
    </source>
</evidence>
<dbReference type="InterPro" id="IPR001509">
    <property type="entry name" value="Epimerase_deHydtase"/>
</dbReference>
<evidence type="ECO:0000259" key="3">
    <source>
        <dbReference type="Pfam" id="PF01370"/>
    </source>
</evidence>
<evidence type="ECO:0000256" key="1">
    <source>
        <dbReference type="ARBA" id="ARBA00023002"/>
    </source>
</evidence>
<dbReference type="Proteomes" id="UP001390339">
    <property type="component" value="Unassembled WGS sequence"/>
</dbReference>
<accession>A0ABR2IQR4</accession>
<dbReference type="Gene3D" id="3.40.50.720">
    <property type="entry name" value="NAD(P)-binding Rossmann-like Domain"/>
    <property type="match status" value="1"/>
</dbReference>
<dbReference type="PANTHER" id="PTHR10366">
    <property type="entry name" value="NAD DEPENDENT EPIMERASE/DEHYDRATASE"/>
    <property type="match status" value="1"/>
</dbReference>
<comment type="similarity">
    <text evidence="2">Belongs to the NAD(P)-dependent epimerase/dehydratase family. Dihydroflavonol-4-reductase subfamily.</text>
</comment>
<name>A0ABR2IQR4_9PEZI</name>
<feature type="domain" description="NAD-dependent epimerase/dehydratase" evidence="3">
    <location>
        <begin position="16"/>
        <end position="193"/>
    </location>
</feature>
<gene>
    <name evidence="4" type="ORF">PGQ11_005858</name>
</gene>
<reference evidence="4 5" key="1">
    <citation type="journal article" date="2024" name="IMA Fungus">
        <title>Apiospora arundinis, a panoply of carbohydrate-active enzymes and secondary metabolites.</title>
        <authorList>
            <person name="Sorensen T."/>
            <person name="Petersen C."/>
            <person name="Muurmann A.T."/>
            <person name="Christiansen J.V."/>
            <person name="Brundto M.L."/>
            <person name="Overgaard C.K."/>
            <person name="Boysen A.T."/>
            <person name="Wollenberg R.D."/>
            <person name="Larsen T.O."/>
            <person name="Sorensen J.L."/>
            <person name="Nielsen K.L."/>
            <person name="Sondergaard T.E."/>
        </authorList>
    </citation>
    <scope>NUCLEOTIDE SEQUENCE [LARGE SCALE GENOMIC DNA]</scope>
    <source>
        <strain evidence="4 5">AAU 773</strain>
    </source>
</reference>
<organism evidence="4 5">
    <name type="scientific">Apiospora arundinis</name>
    <dbReference type="NCBI Taxonomy" id="335852"/>
    <lineage>
        <taxon>Eukaryota</taxon>
        <taxon>Fungi</taxon>
        <taxon>Dikarya</taxon>
        <taxon>Ascomycota</taxon>
        <taxon>Pezizomycotina</taxon>
        <taxon>Sordariomycetes</taxon>
        <taxon>Xylariomycetidae</taxon>
        <taxon>Amphisphaeriales</taxon>
        <taxon>Apiosporaceae</taxon>
        <taxon>Apiospora</taxon>
    </lineage>
</organism>
<sequence>MLLRPSDAVLPAGSLVLITGVNGLLGGKMADQLLQLGYRVRGVVRDSKKALWLQERFDEAYGIGKFEVVEVPKMQVAGALDRAAKGCSGMLHLVSDISWGADPNVVIPNSKALVLEGIRAAATEPGLRRFVYTSSAAAAMQMRFNEAFDLGPDAWNTASVARAWAPPPYTPGRAFDVYAASKVQCEQAVWDFVSAQDPSFEVNTVLPDFVTGPSLDVARQGLGPTAHVLGALWTGDESFRFLPPHYMVDTGDVGLLHVGALLHPDFKRERVFGYAHRKTWTDWIQRLRGMYPEHKFPDPPENEGQDLSNVVGRPRAESLLKWLGQPGWRPMEESMKEAFDIIATKYNIEGGI</sequence>
<proteinExistence type="inferred from homology"/>
<evidence type="ECO:0000313" key="5">
    <source>
        <dbReference type="Proteomes" id="UP001390339"/>
    </source>
</evidence>
<dbReference type="PANTHER" id="PTHR10366:SF562">
    <property type="entry name" value="ALDEHYDE REDUCTASE II (AFU_ORTHOLOGUE AFUA_1G11360)"/>
    <property type="match status" value="1"/>
</dbReference>
<comment type="caution">
    <text evidence="4">The sequence shown here is derived from an EMBL/GenBank/DDBJ whole genome shotgun (WGS) entry which is preliminary data.</text>
</comment>
<dbReference type="InterPro" id="IPR036291">
    <property type="entry name" value="NAD(P)-bd_dom_sf"/>
</dbReference>